<organism evidence="3 4">
    <name type="scientific">Glutamicibacter arilaitensis</name>
    <dbReference type="NCBI Taxonomy" id="256701"/>
    <lineage>
        <taxon>Bacteria</taxon>
        <taxon>Bacillati</taxon>
        <taxon>Actinomycetota</taxon>
        <taxon>Actinomycetes</taxon>
        <taxon>Micrococcales</taxon>
        <taxon>Micrococcaceae</taxon>
        <taxon>Glutamicibacter</taxon>
    </lineage>
</organism>
<evidence type="ECO:0000256" key="1">
    <source>
        <dbReference type="SAM" id="SignalP"/>
    </source>
</evidence>
<dbReference type="AlphaFoldDB" id="A0A2N7S4Z4"/>
<sequence length="528" mass="56735">MSKKRMVTAVASAAALATAFAVVSPVIGDTATADAATKYTVGKAIVSDSMSRTQTNGWGKYSSAVSYDSNGAEFSVNGSRAQIALPASGKTKAVNANYKLQDVVANYKLSTNKLATSGAGIYSSLHARKSSAGDYRTTLRVSPKGVTYLELNRWTSSGMKSLASPVKLGFNVPANKQVNVKLEVTGKPSVSVRAKAWLVGSNEPSGWNISATDSSSEALTGVGTVEVSAYRASNSPVSTLSYDDLVIAPMQASAASTPAPTAPTTPTTPTTPPAAADGYVAGWGNPVWQDEFSGSLSKWTVRDDSTHGVLSYDRAIIKKENATTKNGVLTIKGQRMDKPVVKSGTREFSTGYIDSIGKFSQKYGRWEMRAQLPLTKGNAKGVWPAFWLRPDNAATGGEIDIMEAYGTPHTANTSFDPFNRSEGTLHYDQTGKNKTNSWIPVTDLSGGYHTWAFEWTPEGMTWLFDGKPFKTVKRAGNAAYEKAFETAAKFHVRLNMQYGSPYWGMPDSTTKDTADFKIDYVRAWAYKG</sequence>
<feature type="chain" id="PRO_5038491016" description="GH16 domain-containing protein" evidence="1">
    <location>
        <begin position="22"/>
        <end position="528"/>
    </location>
</feature>
<dbReference type="CDD" id="cd08023">
    <property type="entry name" value="GH16_laminarinase_like"/>
    <property type="match status" value="1"/>
</dbReference>
<dbReference type="InterPro" id="IPR050546">
    <property type="entry name" value="Glycosyl_Hydrlase_16"/>
</dbReference>
<gene>
    <name evidence="3" type="ORF">CIK84_06385</name>
</gene>
<keyword evidence="1" id="KW-0732">Signal</keyword>
<reference evidence="3 4" key="1">
    <citation type="journal article" date="2017" name="Elife">
        <title>Extensive horizontal gene transfer in cheese-associated bacteria.</title>
        <authorList>
            <person name="Bonham K.S."/>
            <person name="Wolfe B.E."/>
            <person name="Dutton R.J."/>
        </authorList>
    </citation>
    <scope>NUCLEOTIDE SEQUENCE [LARGE SCALE GENOMIC DNA]</scope>
    <source>
        <strain evidence="3 4">JB182</strain>
    </source>
</reference>
<evidence type="ECO:0000313" key="3">
    <source>
        <dbReference type="EMBL" id="PMQ21192.1"/>
    </source>
</evidence>
<dbReference type="Pfam" id="PF00722">
    <property type="entry name" value="Glyco_hydro_16"/>
    <property type="match status" value="1"/>
</dbReference>
<dbReference type="GO" id="GO:0005975">
    <property type="term" value="P:carbohydrate metabolic process"/>
    <property type="evidence" value="ECO:0007669"/>
    <property type="project" value="InterPro"/>
</dbReference>
<evidence type="ECO:0000313" key="4">
    <source>
        <dbReference type="Proteomes" id="UP000235739"/>
    </source>
</evidence>
<dbReference type="GO" id="GO:0004553">
    <property type="term" value="F:hydrolase activity, hydrolyzing O-glycosyl compounds"/>
    <property type="evidence" value="ECO:0007669"/>
    <property type="project" value="InterPro"/>
</dbReference>
<feature type="signal peptide" evidence="1">
    <location>
        <begin position="1"/>
        <end position="21"/>
    </location>
</feature>
<dbReference type="PANTHER" id="PTHR10963">
    <property type="entry name" value="GLYCOSYL HYDROLASE-RELATED"/>
    <property type="match status" value="1"/>
</dbReference>
<dbReference type="InterPro" id="IPR013320">
    <property type="entry name" value="ConA-like_dom_sf"/>
</dbReference>
<dbReference type="Proteomes" id="UP000235739">
    <property type="component" value="Unassembled WGS sequence"/>
</dbReference>
<feature type="domain" description="GH16" evidence="2">
    <location>
        <begin position="281"/>
        <end position="528"/>
    </location>
</feature>
<protein>
    <recommendedName>
        <fullName evidence="2">GH16 domain-containing protein</fullName>
    </recommendedName>
</protein>
<name>A0A2N7S4Z4_9MICC</name>
<dbReference type="Gene3D" id="2.60.120.200">
    <property type="match status" value="1"/>
</dbReference>
<dbReference type="InterPro" id="IPR000757">
    <property type="entry name" value="Beta-glucanase-like"/>
</dbReference>
<dbReference type="PANTHER" id="PTHR10963:SF60">
    <property type="entry name" value="GRAM-NEGATIVE BACTERIA-BINDING PROTEIN 1-RELATED"/>
    <property type="match status" value="1"/>
</dbReference>
<evidence type="ECO:0000259" key="2">
    <source>
        <dbReference type="PROSITE" id="PS51762"/>
    </source>
</evidence>
<dbReference type="PROSITE" id="PS51762">
    <property type="entry name" value="GH16_2"/>
    <property type="match status" value="1"/>
</dbReference>
<proteinExistence type="predicted"/>
<dbReference type="EMBL" id="PNQX01000001">
    <property type="protein sequence ID" value="PMQ21192.1"/>
    <property type="molecule type" value="Genomic_DNA"/>
</dbReference>
<dbReference type="SUPFAM" id="SSF49899">
    <property type="entry name" value="Concanavalin A-like lectins/glucanases"/>
    <property type="match status" value="1"/>
</dbReference>
<dbReference type="RefSeq" id="WP_102597826.1">
    <property type="nucleotide sequence ID" value="NZ_PNQX01000001.1"/>
</dbReference>
<accession>A0A2N7S4Z4</accession>
<comment type="caution">
    <text evidence="3">The sequence shown here is derived from an EMBL/GenBank/DDBJ whole genome shotgun (WGS) entry which is preliminary data.</text>
</comment>